<feature type="transmembrane region" description="Helical" evidence="1">
    <location>
        <begin position="87"/>
        <end position="108"/>
    </location>
</feature>
<comment type="caution">
    <text evidence="3">The sequence shown here is derived from an EMBL/GenBank/DDBJ whole genome shotgun (WGS) entry which is preliminary data.</text>
</comment>
<keyword evidence="1" id="KW-1133">Transmembrane helix</keyword>
<feature type="transmembrane region" description="Helical" evidence="1">
    <location>
        <begin position="20"/>
        <end position="46"/>
    </location>
</feature>
<accession>A0A2D0NAR0</accession>
<name>A0A2D0NAR0_FLAN2</name>
<keyword evidence="1" id="KW-0812">Transmembrane</keyword>
<keyword evidence="4" id="KW-1185">Reference proteome</keyword>
<dbReference type="AlphaFoldDB" id="A0A2D0NAR0"/>
<dbReference type="EMBL" id="PDUD01000021">
    <property type="protein sequence ID" value="PHN05476.1"/>
    <property type="molecule type" value="Genomic_DNA"/>
</dbReference>
<dbReference type="InterPro" id="IPR025508">
    <property type="entry name" value="DUF4395"/>
</dbReference>
<organism evidence="3 4">
    <name type="scientific">Flavilitoribacter nigricans (strain ATCC 23147 / DSM 23189 / NBRC 102662 / NCIMB 1420 / SS-2)</name>
    <name type="common">Lewinella nigricans</name>
    <dbReference type="NCBI Taxonomy" id="1122177"/>
    <lineage>
        <taxon>Bacteria</taxon>
        <taxon>Pseudomonadati</taxon>
        <taxon>Bacteroidota</taxon>
        <taxon>Saprospiria</taxon>
        <taxon>Saprospirales</taxon>
        <taxon>Lewinellaceae</taxon>
        <taxon>Flavilitoribacter</taxon>
    </lineage>
</organism>
<protein>
    <recommendedName>
        <fullName evidence="2">DUF4395 domain-containing protein</fullName>
    </recommendedName>
</protein>
<proteinExistence type="predicted"/>
<evidence type="ECO:0000313" key="3">
    <source>
        <dbReference type="EMBL" id="PHN05476.1"/>
    </source>
</evidence>
<keyword evidence="1" id="KW-0472">Membrane</keyword>
<dbReference type="RefSeq" id="WP_099151053.1">
    <property type="nucleotide sequence ID" value="NZ_PDUD01000021.1"/>
</dbReference>
<dbReference type="Proteomes" id="UP000223913">
    <property type="component" value="Unassembled WGS sequence"/>
</dbReference>
<evidence type="ECO:0000259" key="2">
    <source>
        <dbReference type="Pfam" id="PF14340"/>
    </source>
</evidence>
<sequence length="149" mass="16110">MKTLICPVSTKRVDSSVSRLTIFFIVVLLLLFLVTKAPIFAIIAAVDYSFRASWNGQYSPLRLALAVPITKSLNVPEKLVQAAPKVFASRLGLLCALAAAILSLLGYLTAAQIVAGFLAVLAFMDAALNLCMGCMIYHYLVFPLLGEEN</sequence>
<dbReference type="Pfam" id="PF14340">
    <property type="entry name" value="DUF4395"/>
    <property type="match status" value="1"/>
</dbReference>
<feature type="transmembrane region" description="Helical" evidence="1">
    <location>
        <begin position="115"/>
        <end position="140"/>
    </location>
</feature>
<feature type="domain" description="DUF4395" evidence="2">
    <location>
        <begin position="13"/>
        <end position="140"/>
    </location>
</feature>
<evidence type="ECO:0000256" key="1">
    <source>
        <dbReference type="SAM" id="Phobius"/>
    </source>
</evidence>
<evidence type="ECO:0000313" key="4">
    <source>
        <dbReference type="Proteomes" id="UP000223913"/>
    </source>
</evidence>
<dbReference type="OrthoDB" id="1261922at2"/>
<reference evidence="3 4" key="1">
    <citation type="submission" date="2017-10" db="EMBL/GenBank/DDBJ databases">
        <title>The draft genome sequence of Lewinella nigricans NBRC 102662.</title>
        <authorList>
            <person name="Wang K."/>
        </authorList>
    </citation>
    <scope>NUCLEOTIDE SEQUENCE [LARGE SCALE GENOMIC DNA]</scope>
    <source>
        <strain evidence="3 4">NBRC 102662</strain>
    </source>
</reference>
<gene>
    <name evidence="3" type="ORF">CRP01_15895</name>
</gene>